<evidence type="ECO:0000313" key="5">
    <source>
        <dbReference type="Proteomes" id="UP000183263"/>
    </source>
</evidence>
<dbReference type="OrthoDB" id="9809462at2"/>
<dbReference type="RefSeq" id="WP_072738563.1">
    <property type="nucleotide sequence ID" value="NZ_CP048813.1"/>
</dbReference>
<evidence type="ECO:0000313" key="4">
    <source>
        <dbReference type="EMBL" id="SDI53048.1"/>
    </source>
</evidence>
<dbReference type="Pfam" id="PF01037">
    <property type="entry name" value="AsnC_trans_reg"/>
    <property type="match status" value="1"/>
</dbReference>
<dbReference type="PROSITE" id="PS50956">
    <property type="entry name" value="HTH_ASNC_2"/>
    <property type="match status" value="1"/>
</dbReference>
<protein>
    <submittedName>
        <fullName evidence="4">DNA-binding transcriptional regulator, Lrp family</fullName>
    </submittedName>
</protein>
<dbReference type="GO" id="GO:0043200">
    <property type="term" value="P:response to amino acid"/>
    <property type="evidence" value="ECO:0007669"/>
    <property type="project" value="TreeGrafter"/>
</dbReference>
<dbReference type="EMBL" id="FNDN01000008">
    <property type="protein sequence ID" value="SDI53048.1"/>
    <property type="molecule type" value="Genomic_DNA"/>
</dbReference>
<dbReference type="SUPFAM" id="SSF54909">
    <property type="entry name" value="Dimeric alpha+beta barrel"/>
    <property type="match status" value="1"/>
</dbReference>
<sequence>MLTLDRLDAELLGRLSLNARAGIGELAEALGVARNTVQARLRRLEESGVLRGYRPDLDLSAAGISVQAFVGLELVQGRLQAVIDELASIPEVLEIHATTGREDLLARVATDTHARLQTLIERVVGIDGVTHSTTALALTSPLPYRIGPLLTELTRESGWGRSTPPPHPHR</sequence>
<keyword evidence="3" id="KW-0804">Transcription</keyword>
<dbReference type="Proteomes" id="UP000183263">
    <property type="component" value="Unassembled WGS sequence"/>
</dbReference>
<dbReference type="Gene3D" id="1.10.10.10">
    <property type="entry name" value="Winged helix-like DNA-binding domain superfamily/Winged helix DNA-binding domain"/>
    <property type="match status" value="1"/>
</dbReference>
<dbReference type="PANTHER" id="PTHR30154:SF34">
    <property type="entry name" value="TRANSCRIPTIONAL REGULATOR AZLB"/>
    <property type="match status" value="1"/>
</dbReference>
<dbReference type="AlphaFoldDB" id="A0A1G8LBF0"/>
<proteinExistence type="predicted"/>
<keyword evidence="5" id="KW-1185">Reference proteome</keyword>
<dbReference type="InterPro" id="IPR000485">
    <property type="entry name" value="AsnC-type_HTH_dom"/>
</dbReference>
<dbReference type="PRINTS" id="PR00033">
    <property type="entry name" value="HTHASNC"/>
</dbReference>
<evidence type="ECO:0000256" key="1">
    <source>
        <dbReference type="ARBA" id="ARBA00023015"/>
    </source>
</evidence>
<evidence type="ECO:0000256" key="3">
    <source>
        <dbReference type="ARBA" id="ARBA00023163"/>
    </source>
</evidence>
<accession>A0A1G8LBF0</accession>
<gene>
    <name evidence="4" type="ORF">SAMN05444695_108119</name>
</gene>
<dbReference type="Gene3D" id="3.30.70.920">
    <property type="match status" value="1"/>
</dbReference>
<dbReference type="InterPro" id="IPR011008">
    <property type="entry name" value="Dimeric_a/b-barrel"/>
</dbReference>
<dbReference type="InterPro" id="IPR019887">
    <property type="entry name" value="Tscrpt_reg_AsnC/Lrp_C"/>
</dbReference>
<dbReference type="SMART" id="SM00344">
    <property type="entry name" value="HTH_ASNC"/>
    <property type="match status" value="1"/>
</dbReference>
<dbReference type="SUPFAM" id="SSF46785">
    <property type="entry name" value="Winged helix' DNA-binding domain"/>
    <property type="match status" value="1"/>
</dbReference>
<reference evidence="4 5" key="1">
    <citation type="submission" date="2016-10" db="EMBL/GenBank/DDBJ databases">
        <authorList>
            <person name="de Groot N.N."/>
        </authorList>
    </citation>
    <scope>NUCLEOTIDE SEQUENCE [LARGE SCALE GENOMIC DNA]</scope>
    <source>
        <strain evidence="4 5">DSM 44892</strain>
    </source>
</reference>
<keyword evidence="1" id="KW-0805">Transcription regulation</keyword>
<dbReference type="PANTHER" id="PTHR30154">
    <property type="entry name" value="LEUCINE-RESPONSIVE REGULATORY PROTEIN"/>
    <property type="match status" value="1"/>
</dbReference>
<evidence type="ECO:0000256" key="2">
    <source>
        <dbReference type="ARBA" id="ARBA00023125"/>
    </source>
</evidence>
<dbReference type="GO" id="GO:0005829">
    <property type="term" value="C:cytosol"/>
    <property type="evidence" value="ECO:0007669"/>
    <property type="project" value="TreeGrafter"/>
</dbReference>
<dbReference type="InterPro" id="IPR036388">
    <property type="entry name" value="WH-like_DNA-bd_sf"/>
</dbReference>
<keyword evidence="2 4" id="KW-0238">DNA-binding</keyword>
<name>A0A1G8LBF0_9NOCA</name>
<organism evidence="4 5">
    <name type="scientific">Rhodococcus triatomae</name>
    <dbReference type="NCBI Taxonomy" id="300028"/>
    <lineage>
        <taxon>Bacteria</taxon>
        <taxon>Bacillati</taxon>
        <taxon>Actinomycetota</taxon>
        <taxon>Actinomycetes</taxon>
        <taxon>Mycobacteriales</taxon>
        <taxon>Nocardiaceae</taxon>
        <taxon>Rhodococcus</taxon>
    </lineage>
</organism>
<dbReference type="InterPro" id="IPR019888">
    <property type="entry name" value="Tscrpt_reg_AsnC-like"/>
</dbReference>
<dbReference type="InterPro" id="IPR036390">
    <property type="entry name" value="WH_DNA-bd_sf"/>
</dbReference>
<dbReference type="Pfam" id="PF13404">
    <property type="entry name" value="HTH_AsnC-type"/>
    <property type="match status" value="1"/>
</dbReference>
<dbReference type="GO" id="GO:0043565">
    <property type="term" value="F:sequence-specific DNA binding"/>
    <property type="evidence" value="ECO:0007669"/>
    <property type="project" value="InterPro"/>
</dbReference>